<dbReference type="RefSeq" id="WP_125436814.1">
    <property type="nucleotide sequence ID" value="NZ_RWIU01000002.1"/>
</dbReference>
<evidence type="ECO:0000313" key="1">
    <source>
        <dbReference type="EMBL" id="RSK44662.1"/>
    </source>
</evidence>
<comment type="caution">
    <text evidence="1">The sequence shown here is derived from an EMBL/GenBank/DDBJ whole genome shotgun (WGS) entry which is preliminary data.</text>
</comment>
<keyword evidence="2" id="KW-1185">Reference proteome</keyword>
<dbReference type="EMBL" id="RWIU01000002">
    <property type="protein sequence ID" value="RSK44662.1"/>
    <property type="molecule type" value="Genomic_DNA"/>
</dbReference>
<evidence type="ECO:0000313" key="2">
    <source>
        <dbReference type="Proteomes" id="UP000270291"/>
    </source>
</evidence>
<accession>A0A428KE40</accession>
<organism evidence="1 2">
    <name type="scientific">Hymenobacter perfusus</name>
    <dbReference type="NCBI Taxonomy" id="1236770"/>
    <lineage>
        <taxon>Bacteria</taxon>
        <taxon>Pseudomonadati</taxon>
        <taxon>Bacteroidota</taxon>
        <taxon>Cytophagia</taxon>
        <taxon>Cytophagales</taxon>
        <taxon>Hymenobacteraceae</taxon>
        <taxon>Hymenobacter</taxon>
    </lineage>
</organism>
<dbReference type="Proteomes" id="UP000270291">
    <property type="component" value="Unassembled WGS sequence"/>
</dbReference>
<gene>
    <name evidence="1" type="ORF">EI293_09130</name>
</gene>
<protein>
    <submittedName>
        <fullName evidence="1">Uncharacterized protein</fullName>
    </submittedName>
</protein>
<reference evidence="1 2" key="1">
    <citation type="submission" date="2018-12" db="EMBL/GenBank/DDBJ databases">
        <authorList>
            <person name="Feng G."/>
            <person name="Zhu H."/>
        </authorList>
    </citation>
    <scope>NUCLEOTIDE SEQUENCE [LARGE SCALE GENOMIC DNA]</scope>
    <source>
        <strain evidence="1 2">LMG 26000</strain>
    </source>
</reference>
<name>A0A428KE40_9BACT</name>
<dbReference type="AlphaFoldDB" id="A0A428KE40"/>
<dbReference type="OrthoDB" id="9881224at2"/>
<sequence>MIPGLGLLLALVSRRQRNQAAENQLRRELLAHQRRELLHAQIPDLATARHAFGIHFDSLHQLLVHHDPAGLGPDAAASPLYPELARTLLYQLPKAATPEQRLGLLQQEIYLWFGRDVRPLEPDHALTQAFEAWQQSEYGQANQVAWS</sequence>
<proteinExistence type="predicted"/>